<dbReference type="Proteomes" id="UP000250166">
    <property type="component" value="Unassembled WGS sequence"/>
</dbReference>
<reference evidence="12 13" key="1">
    <citation type="submission" date="2018-06" db="EMBL/GenBank/DDBJ databases">
        <authorList>
            <consortium name="Pathogen Informatics"/>
            <person name="Doyle S."/>
        </authorList>
    </citation>
    <scope>NUCLEOTIDE SEQUENCE [LARGE SCALE GENOMIC DNA]</scope>
    <source>
        <strain evidence="12 13">NCTC13102</strain>
    </source>
</reference>
<gene>
    <name evidence="10 12" type="primary">engB</name>
    <name evidence="12" type="ORF">NCTC13102_00950</name>
</gene>
<dbReference type="GO" id="GO:0046872">
    <property type="term" value="F:metal ion binding"/>
    <property type="evidence" value="ECO:0007669"/>
    <property type="project" value="UniProtKB-KW"/>
</dbReference>
<keyword evidence="7 10" id="KW-0342">GTP-binding</keyword>
<keyword evidence="6" id="KW-0460">Magnesium</keyword>
<keyword evidence="3 10" id="KW-0132">Cell division</keyword>
<comment type="cofactor">
    <cofactor evidence="1">
        <name>Mg(2+)</name>
        <dbReference type="ChEBI" id="CHEBI:18420"/>
    </cofactor>
</comment>
<dbReference type="HAMAP" id="MF_00321">
    <property type="entry name" value="GTPase_EngB"/>
    <property type="match status" value="1"/>
</dbReference>
<evidence type="ECO:0000313" key="12">
    <source>
        <dbReference type="EMBL" id="SQB98491.1"/>
    </source>
</evidence>
<keyword evidence="8 10" id="KW-0717">Septation</keyword>
<evidence type="ECO:0000256" key="1">
    <source>
        <dbReference type="ARBA" id="ARBA00001946"/>
    </source>
</evidence>
<dbReference type="Gene3D" id="3.40.50.300">
    <property type="entry name" value="P-loop containing nucleotide triphosphate hydrolases"/>
    <property type="match status" value="1"/>
</dbReference>
<accession>A0A2X3BC57</accession>
<protein>
    <recommendedName>
        <fullName evidence="10">Probable GTP-binding protein EngB</fullName>
    </recommendedName>
</protein>
<organism evidence="12 13">
    <name type="scientific">Helicobacter fennelliae</name>
    <dbReference type="NCBI Taxonomy" id="215"/>
    <lineage>
        <taxon>Bacteria</taxon>
        <taxon>Pseudomonadati</taxon>
        <taxon>Campylobacterota</taxon>
        <taxon>Epsilonproteobacteria</taxon>
        <taxon>Campylobacterales</taxon>
        <taxon>Helicobacteraceae</taxon>
        <taxon>Helicobacter</taxon>
    </lineage>
</organism>
<evidence type="ECO:0000256" key="5">
    <source>
        <dbReference type="ARBA" id="ARBA00022741"/>
    </source>
</evidence>
<dbReference type="InterPro" id="IPR019987">
    <property type="entry name" value="GTP-bd_ribosome_bio_YsxC"/>
</dbReference>
<dbReference type="CDD" id="cd01876">
    <property type="entry name" value="YihA_EngB"/>
    <property type="match status" value="1"/>
</dbReference>
<feature type="domain" description="EngB-type G" evidence="11">
    <location>
        <begin position="23"/>
        <end position="202"/>
    </location>
</feature>
<keyword evidence="5 10" id="KW-0547">Nucleotide-binding</keyword>
<evidence type="ECO:0000256" key="4">
    <source>
        <dbReference type="ARBA" id="ARBA00022723"/>
    </source>
</evidence>
<dbReference type="GO" id="GO:0005829">
    <property type="term" value="C:cytosol"/>
    <property type="evidence" value="ECO:0007669"/>
    <property type="project" value="TreeGrafter"/>
</dbReference>
<evidence type="ECO:0000256" key="3">
    <source>
        <dbReference type="ARBA" id="ARBA00022618"/>
    </source>
</evidence>
<dbReference type="PANTHER" id="PTHR11649:SF13">
    <property type="entry name" value="ENGB-TYPE G DOMAIN-CONTAINING PROTEIN"/>
    <property type="match status" value="1"/>
</dbReference>
<evidence type="ECO:0000256" key="6">
    <source>
        <dbReference type="ARBA" id="ARBA00022842"/>
    </source>
</evidence>
<evidence type="ECO:0000256" key="10">
    <source>
        <dbReference type="HAMAP-Rule" id="MF_00321"/>
    </source>
</evidence>
<proteinExistence type="inferred from homology"/>
<dbReference type="GO" id="GO:0005525">
    <property type="term" value="F:GTP binding"/>
    <property type="evidence" value="ECO:0007669"/>
    <property type="project" value="UniProtKB-UniRule"/>
</dbReference>
<evidence type="ECO:0000256" key="2">
    <source>
        <dbReference type="ARBA" id="ARBA00009638"/>
    </source>
</evidence>
<keyword evidence="4" id="KW-0479">Metal-binding</keyword>
<dbReference type="GO" id="GO:0000917">
    <property type="term" value="P:division septum assembly"/>
    <property type="evidence" value="ECO:0007669"/>
    <property type="project" value="UniProtKB-KW"/>
</dbReference>
<dbReference type="PROSITE" id="PS51706">
    <property type="entry name" value="G_ENGB"/>
    <property type="match status" value="1"/>
</dbReference>
<dbReference type="SUPFAM" id="SSF52540">
    <property type="entry name" value="P-loop containing nucleoside triphosphate hydrolases"/>
    <property type="match status" value="1"/>
</dbReference>
<evidence type="ECO:0000259" key="11">
    <source>
        <dbReference type="PROSITE" id="PS51706"/>
    </source>
</evidence>
<comment type="similarity">
    <text evidence="2 10">Belongs to the TRAFAC class TrmE-Era-EngA-EngB-Septin-like GTPase superfamily. EngB GTPase family.</text>
</comment>
<dbReference type="EMBL" id="UAWL01000006">
    <property type="protein sequence ID" value="SQB98491.1"/>
    <property type="molecule type" value="Genomic_DNA"/>
</dbReference>
<evidence type="ECO:0000256" key="8">
    <source>
        <dbReference type="ARBA" id="ARBA00023210"/>
    </source>
</evidence>
<name>A0A2X3BC57_9HELI</name>
<dbReference type="InterPro" id="IPR030393">
    <property type="entry name" value="G_ENGB_dom"/>
</dbReference>
<sequence length="264" mass="30054">MIKVKNAKFITSASRITQAPPPILSEVVFMGRSNVGKSTLINTILDSNLAKSSSTPGKTRLINFFETCWEDMQTNQNLTFNIIDLPGIGYAKVSKAEMEQWKKSLWEFITKRSNIKLFIHLIDSRHLGLEIDENLYNVLESFLRNDQNILRVFTKADKLKKNELAKLYQKNGVIMGNKEGEIRPQNGGKNTLRAHIFQAILHTQSPLQNLSQNNLQQSHLQNDSQKKLQDLHQDLPQNKPQIKSQKNSAQEELQNLLCSSLSLS</sequence>
<dbReference type="InterPro" id="IPR006073">
    <property type="entry name" value="GTP-bd"/>
</dbReference>
<dbReference type="AlphaFoldDB" id="A0A2X3BC57"/>
<dbReference type="RefSeq" id="WP_023948933.1">
    <property type="nucleotide sequence ID" value="NZ_JAERIV010000003.1"/>
</dbReference>
<comment type="function">
    <text evidence="10">Necessary for normal cell division and for the maintenance of normal septation.</text>
</comment>
<dbReference type="Pfam" id="PF01926">
    <property type="entry name" value="MMR_HSR1"/>
    <property type="match status" value="1"/>
</dbReference>
<dbReference type="InterPro" id="IPR027417">
    <property type="entry name" value="P-loop_NTPase"/>
</dbReference>
<evidence type="ECO:0000313" key="13">
    <source>
        <dbReference type="Proteomes" id="UP000250166"/>
    </source>
</evidence>
<keyword evidence="9 10" id="KW-0131">Cell cycle</keyword>
<dbReference type="PANTHER" id="PTHR11649">
    <property type="entry name" value="MSS1/TRME-RELATED GTP-BINDING PROTEIN"/>
    <property type="match status" value="1"/>
</dbReference>
<dbReference type="NCBIfam" id="TIGR03598">
    <property type="entry name" value="GTPase_YsxC"/>
    <property type="match status" value="1"/>
</dbReference>
<evidence type="ECO:0000256" key="9">
    <source>
        <dbReference type="ARBA" id="ARBA00023306"/>
    </source>
</evidence>
<evidence type="ECO:0000256" key="7">
    <source>
        <dbReference type="ARBA" id="ARBA00023134"/>
    </source>
</evidence>